<name>A0A543ITN5_9ACTN</name>
<organism evidence="1 2">
    <name type="scientific">Thermopolyspora flexuosa</name>
    <dbReference type="NCBI Taxonomy" id="103836"/>
    <lineage>
        <taxon>Bacteria</taxon>
        <taxon>Bacillati</taxon>
        <taxon>Actinomycetota</taxon>
        <taxon>Actinomycetes</taxon>
        <taxon>Streptosporangiales</taxon>
        <taxon>Streptosporangiaceae</taxon>
        <taxon>Thermopolyspora</taxon>
    </lineage>
</organism>
<evidence type="ECO:0000313" key="2">
    <source>
        <dbReference type="Proteomes" id="UP000319213"/>
    </source>
</evidence>
<sequence length="255" mass="27438">MNPSPDSTCRPLAFSGDLVEAYLVTGAKEYEVAEEAIVVNLGTSDVVVKQPPDKPLRAMSSAILRGTRVEPADGLAVLRVTDAGRANIAGLAAAPGWRLLGEILAGAPGDTGGRPFPPETPLWRSEQDTVGRVRFDPGLLLDGPGAARGPREFTVRLNLWFAPAGTDCFIHRRHAFVELHTQVHGVGAMQKFTAQDHATRYQDVPMSPGVTAPADMFCSLGPDGEFVYPWHQYRAVTDCVWLAVEYHPVPGSPTS</sequence>
<accession>A0A543ITN5</accession>
<keyword evidence="2" id="KW-1185">Reference proteome</keyword>
<evidence type="ECO:0000313" key="1">
    <source>
        <dbReference type="EMBL" id="TQM73946.1"/>
    </source>
</evidence>
<dbReference type="AlphaFoldDB" id="A0A543ITN5"/>
<comment type="caution">
    <text evidence="1">The sequence shown here is derived from an EMBL/GenBank/DDBJ whole genome shotgun (WGS) entry which is preliminary data.</text>
</comment>
<reference evidence="1 2" key="1">
    <citation type="submission" date="2019-06" db="EMBL/GenBank/DDBJ databases">
        <title>Sequencing the genomes of 1000 actinobacteria strains.</title>
        <authorList>
            <person name="Klenk H.-P."/>
        </authorList>
    </citation>
    <scope>NUCLEOTIDE SEQUENCE [LARGE SCALE GENOMIC DNA]</scope>
    <source>
        <strain evidence="1 2">DSM 43186</strain>
    </source>
</reference>
<gene>
    <name evidence="1" type="ORF">FHX40_0604</name>
</gene>
<dbReference type="OrthoDB" id="1988917at2"/>
<dbReference type="EMBL" id="VFPQ01000001">
    <property type="protein sequence ID" value="TQM73946.1"/>
    <property type="molecule type" value="Genomic_DNA"/>
</dbReference>
<protein>
    <submittedName>
        <fullName evidence="1">Uncharacterized protein</fullName>
    </submittedName>
</protein>
<proteinExistence type="predicted"/>
<dbReference type="RefSeq" id="WP_142258185.1">
    <property type="nucleotide sequence ID" value="NZ_BMPV01000008.1"/>
</dbReference>
<dbReference type="Proteomes" id="UP000319213">
    <property type="component" value="Unassembled WGS sequence"/>
</dbReference>